<dbReference type="PROSITE" id="PS51819">
    <property type="entry name" value="VOC"/>
    <property type="match status" value="1"/>
</dbReference>
<dbReference type="InterPro" id="IPR037523">
    <property type="entry name" value="VOC_core"/>
</dbReference>
<dbReference type="RefSeq" id="WP_077974091.1">
    <property type="nucleotide sequence ID" value="NZ_CP045178.1"/>
</dbReference>
<keyword evidence="3" id="KW-1185">Reference proteome</keyword>
<dbReference type="SUPFAM" id="SSF54593">
    <property type="entry name" value="Glyoxalase/Bleomycin resistance protein/Dihydroxybiphenyl dioxygenase"/>
    <property type="match status" value="1"/>
</dbReference>
<organism evidence="2 3">
    <name type="scientific">Streptomyces tsukubensis</name>
    <dbReference type="NCBI Taxonomy" id="83656"/>
    <lineage>
        <taxon>Bacteria</taxon>
        <taxon>Bacillati</taxon>
        <taxon>Actinomycetota</taxon>
        <taxon>Actinomycetes</taxon>
        <taxon>Kitasatosporales</taxon>
        <taxon>Streptomycetaceae</taxon>
        <taxon>Streptomyces</taxon>
    </lineage>
</organism>
<evidence type="ECO:0000313" key="3">
    <source>
        <dbReference type="Proteomes" id="UP000190539"/>
    </source>
</evidence>
<accession>A0A1V4A0D0</accession>
<dbReference type="AlphaFoldDB" id="A0A1V4A0D0"/>
<dbReference type="Proteomes" id="UP000190539">
    <property type="component" value="Unassembled WGS sequence"/>
</dbReference>
<feature type="domain" description="VOC" evidence="1">
    <location>
        <begin position="3"/>
        <end position="128"/>
    </location>
</feature>
<comment type="caution">
    <text evidence="2">The sequence shown here is derived from an EMBL/GenBank/DDBJ whole genome shotgun (WGS) entry which is preliminary data.</text>
</comment>
<evidence type="ECO:0000259" key="1">
    <source>
        <dbReference type="PROSITE" id="PS51819"/>
    </source>
</evidence>
<name>A0A1V4A0D0_9ACTN</name>
<evidence type="ECO:0000313" key="2">
    <source>
        <dbReference type="EMBL" id="OON71740.1"/>
    </source>
</evidence>
<gene>
    <name evidence="2" type="ORF">B1H18_32660</name>
</gene>
<dbReference type="Pfam" id="PF00903">
    <property type="entry name" value="Glyoxalase"/>
    <property type="match status" value="1"/>
</dbReference>
<dbReference type="STRING" id="83656.B1H18_32660"/>
<dbReference type="EMBL" id="MVFC01000049">
    <property type="protein sequence ID" value="OON71740.1"/>
    <property type="molecule type" value="Genomic_DNA"/>
</dbReference>
<dbReference type="OrthoDB" id="197463at2"/>
<dbReference type="Gene3D" id="3.10.180.10">
    <property type="entry name" value="2,3-Dihydroxybiphenyl 1,2-Dioxygenase, domain 1"/>
    <property type="match status" value="1"/>
</dbReference>
<dbReference type="InterPro" id="IPR004360">
    <property type="entry name" value="Glyas_Fos-R_dOase_dom"/>
</dbReference>
<sequence length="130" mass="13903">MIKVAMTSVFVDDVEKAHAFYTELLGFETRTHLDMGGALFVTVGAPGAQPDLELLLEPGDSTLAKEYTTGLRAAGLPSIVFSVDDLAAEHARLEQLGVRFTQRPASVGPMETAVLDDTVGNLVQLTQRTA</sequence>
<reference evidence="2 3" key="1">
    <citation type="submission" date="2017-02" db="EMBL/GenBank/DDBJ databases">
        <title>Draft Genome Sequence of Streptomyces tsukubaensis F601, a Producer of the immunosuppressant tacrolimus FK506.</title>
        <authorList>
            <person name="Zong G."/>
            <person name="Zhong C."/>
            <person name="Fu J."/>
            <person name="Qin R."/>
            <person name="Cao G."/>
        </authorList>
    </citation>
    <scope>NUCLEOTIDE SEQUENCE [LARGE SCALE GENOMIC DNA]</scope>
    <source>
        <strain evidence="2 3">F601</strain>
    </source>
</reference>
<protein>
    <submittedName>
        <fullName evidence="2">Bleomycin resistance protein</fullName>
    </submittedName>
</protein>
<proteinExistence type="predicted"/>
<dbReference type="PANTHER" id="PTHR36437:SF2">
    <property type="entry name" value="GLYOXALASE_BLEOMYCIN RESISTANCE PROTEIN_DIOXYGENASE"/>
    <property type="match status" value="1"/>
</dbReference>
<dbReference type="PANTHER" id="PTHR36437">
    <property type="entry name" value="GLYOXALASE/BLEOMYCIN RESISTANCE PROTEIN/DIOXYGENASE"/>
    <property type="match status" value="1"/>
</dbReference>
<dbReference type="InterPro" id="IPR029068">
    <property type="entry name" value="Glyas_Bleomycin-R_OHBP_Dase"/>
</dbReference>